<dbReference type="RefSeq" id="XP_011293972.2">
    <property type="nucleotide sequence ID" value="XM_011295670.3"/>
</dbReference>
<feature type="region of interest" description="Disordered" evidence="2">
    <location>
        <begin position="229"/>
        <end position="274"/>
    </location>
</feature>
<dbReference type="InterPro" id="IPR004210">
    <property type="entry name" value="BESS_motif"/>
</dbReference>
<reference evidence="6" key="1">
    <citation type="submission" date="2025-08" db="UniProtKB">
        <authorList>
            <consortium name="RefSeq"/>
        </authorList>
    </citation>
    <scope>IDENTIFICATION</scope>
    <source>
        <strain evidence="6">Aabys</strain>
        <tissue evidence="6">Whole body</tissue>
    </source>
</reference>
<feature type="domain" description="MADF" evidence="3">
    <location>
        <begin position="5"/>
        <end position="101"/>
    </location>
</feature>
<sequence length="380" mass="44438">MDVRRLIDEVRSRPVLWDNNHPKYKCYFTTAKQWNEIARILNVNNSEECKRKWKNIRDTYRTCLNNEERQKEKSKVLGMNTNYASNWTYIKEMDFLKDFVRLRKQGNKRVSKGFKSKNNSQNFNMETDNGMTYDGNYSLEDEYDGIIDLDDSDNLQELLAIKKEFEDTTTTLTEANTSKETNTTAYSNIENYLPNFEETRTTTTTTPANNNIQNCLSTLNLPASIKVKIVPKNSKESQKPPPPLRDNRTEQPLSRPQEQQQQQQQQQPQIQQQQRIHFLRDLEREEEKLIQSTQEDIRSTNTHLDAEDPDRNFLLSFLPHMKKMNDLQNLEFRSQMSQMILNVLLPPTSTNATTTSQTALPPLTPNPRLVRGTNNVTGYR</sequence>
<dbReference type="VEuPathDB" id="VectorBase:MDOMA2_012295"/>
<dbReference type="InterPro" id="IPR006578">
    <property type="entry name" value="MADF-dom"/>
</dbReference>
<keyword evidence="6" id="KW-0418">Kinase</keyword>
<evidence type="ECO:0000256" key="2">
    <source>
        <dbReference type="SAM" id="MobiDB-lite"/>
    </source>
</evidence>
<accession>A0A9J7D9T9</accession>
<dbReference type="OrthoDB" id="5984255at2759"/>
<keyword evidence="1" id="KW-0539">Nucleus</keyword>
<dbReference type="SMART" id="SM00595">
    <property type="entry name" value="MADF"/>
    <property type="match status" value="1"/>
</dbReference>
<feature type="compositionally biased region" description="Low complexity" evidence="2">
    <location>
        <begin position="257"/>
        <end position="274"/>
    </location>
</feature>
<gene>
    <name evidence="6" type="primary">LOC101889881</name>
</gene>
<comment type="subcellular location">
    <subcellularLocation>
        <location evidence="1">Nucleus</location>
    </subcellularLocation>
</comment>
<evidence type="ECO:0000313" key="6">
    <source>
        <dbReference type="RefSeq" id="XP_011293972.2"/>
    </source>
</evidence>
<dbReference type="GeneID" id="101889881"/>
<dbReference type="PANTHER" id="PTHR12243">
    <property type="entry name" value="MADF DOMAIN TRANSCRIPTION FACTOR"/>
    <property type="match status" value="1"/>
</dbReference>
<evidence type="ECO:0000256" key="1">
    <source>
        <dbReference type="PROSITE-ProRule" id="PRU00371"/>
    </source>
</evidence>
<evidence type="ECO:0000259" key="3">
    <source>
        <dbReference type="PROSITE" id="PS51029"/>
    </source>
</evidence>
<dbReference type="Pfam" id="PF02944">
    <property type="entry name" value="BESS"/>
    <property type="match status" value="1"/>
</dbReference>
<proteinExistence type="predicted"/>
<protein>
    <submittedName>
        <fullName evidence="6">Probable serine/threonine-protein kinase mps1</fullName>
    </submittedName>
</protein>
<organism evidence="5 6">
    <name type="scientific">Musca domestica</name>
    <name type="common">House fly</name>
    <dbReference type="NCBI Taxonomy" id="7370"/>
    <lineage>
        <taxon>Eukaryota</taxon>
        <taxon>Metazoa</taxon>
        <taxon>Ecdysozoa</taxon>
        <taxon>Arthropoda</taxon>
        <taxon>Hexapoda</taxon>
        <taxon>Insecta</taxon>
        <taxon>Pterygota</taxon>
        <taxon>Neoptera</taxon>
        <taxon>Endopterygota</taxon>
        <taxon>Diptera</taxon>
        <taxon>Brachycera</taxon>
        <taxon>Muscomorpha</taxon>
        <taxon>Muscoidea</taxon>
        <taxon>Muscidae</taxon>
        <taxon>Musca</taxon>
    </lineage>
</organism>
<dbReference type="Pfam" id="PF10545">
    <property type="entry name" value="MADF_DNA_bdg"/>
    <property type="match status" value="1"/>
</dbReference>
<name>A0A9J7D9T9_MUSDO</name>
<evidence type="ECO:0000259" key="4">
    <source>
        <dbReference type="PROSITE" id="PS51031"/>
    </source>
</evidence>
<evidence type="ECO:0000313" key="5">
    <source>
        <dbReference type="Proteomes" id="UP001652621"/>
    </source>
</evidence>
<dbReference type="PANTHER" id="PTHR12243:SF69">
    <property type="entry name" value="SI:CH73-59F11.3"/>
    <property type="match status" value="1"/>
</dbReference>
<dbReference type="PROSITE" id="PS51031">
    <property type="entry name" value="BESS"/>
    <property type="match status" value="1"/>
</dbReference>
<dbReference type="GO" id="GO:0016301">
    <property type="term" value="F:kinase activity"/>
    <property type="evidence" value="ECO:0007669"/>
    <property type="project" value="UniProtKB-KW"/>
</dbReference>
<feature type="domain" description="BESS" evidence="4">
    <location>
        <begin position="307"/>
        <end position="346"/>
    </location>
</feature>
<dbReference type="InterPro" id="IPR039353">
    <property type="entry name" value="TF_Adf1"/>
</dbReference>
<keyword evidence="6" id="KW-0808">Transferase</keyword>
<dbReference type="VEuPathDB" id="VectorBase:MDOA006083"/>
<dbReference type="PROSITE" id="PS51029">
    <property type="entry name" value="MADF"/>
    <property type="match status" value="1"/>
</dbReference>
<keyword evidence="5" id="KW-1185">Reference proteome</keyword>
<dbReference type="Proteomes" id="UP001652621">
    <property type="component" value="Unplaced"/>
</dbReference>